<evidence type="ECO:0000256" key="1">
    <source>
        <dbReference type="SAM" id="MobiDB-lite"/>
    </source>
</evidence>
<dbReference type="EMBL" id="HBHP01015906">
    <property type="protein sequence ID" value="CAD9763846.1"/>
    <property type="molecule type" value="Transcribed_RNA"/>
</dbReference>
<dbReference type="EMBL" id="HBHP01015905">
    <property type="protein sequence ID" value="CAD9763844.1"/>
    <property type="molecule type" value="Transcribed_RNA"/>
</dbReference>
<dbReference type="AlphaFoldDB" id="A0A7S2TR51"/>
<proteinExistence type="predicted"/>
<reference evidence="2" key="1">
    <citation type="submission" date="2021-01" db="EMBL/GenBank/DDBJ databases">
        <authorList>
            <person name="Corre E."/>
            <person name="Pelletier E."/>
            <person name="Niang G."/>
            <person name="Scheremetjew M."/>
            <person name="Finn R."/>
            <person name="Kale V."/>
            <person name="Holt S."/>
            <person name="Cochrane G."/>
            <person name="Meng A."/>
            <person name="Brown T."/>
            <person name="Cohen L."/>
        </authorList>
    </citation>
    <scope>NUCLEOTIDE SEQUENCE</scope>
    <source>
        <strain evidence="2">CCMP622</strain>
    </source>
</reference>
<accession>A0A7S2TR51</accession>
<protein>
    <submittedName>
        <fullName evidence="2">Uncharacterized protein</fullName>
    </submittedName>
</protein>
<evidence type="ECO:0000313" key="3">
    <source>
        <dbReference type="EMBL" id="CAD9763846.1"/>
    </source>
</evidence>
<gene>
    <name evidence="2" type="ORF">LSP00402_LOCUS9870</name>
    <name evidence="3" type="ORF">LSP00402_LOCUS9871</name>
</gene>
<evidence type="ECO:0000313" key="2">
    <source>
        <dbReference type="EMBL" id="CAD9763844.1"/>
    </source>
</evidence>
<feature type="region of interest" description="Disordered" evidence="1">
    <location>
        <begin position="1"/>
        <end position="45"/>
    </location>
</feature>
<sequence>MNSNNNLNGGGEGDFHHESDGSTISEGVAALEELDSDRDEPELRRLPSVSKVQNFRNPVIQLDVQRCATPVVDFIRRTGFRKAGKKTESKICSEIRGSTKSPGVWRTQREKKNLPKNLRLTMLEVARAMASKMSTSKYTFEQAFDRTLGKHLAAKSIEVAYLLRAFEDEQRWFSKKCFVNRFR</sequence>
<organism evidence="2">
    <name type="scientific">Lotharella oceanica</name>
    <dbReference type="NCBI Taxonomy" id="641309"/>
    <lineage>
        <taxon>Eukaryota</taxon>
        <taxon>Sar</taxon>
        <taxon>Rhizaria</taxon>
        <taxon>Cercozoa</taxon>
        <taxon>Chlorarachniophyceae</taxon>
        <taxon>Lotharella</taxon>
    </lineage>
</organism>
<name>A0A7S2TR51_9EUKA</name>